<keyword evidence="3" id="KW-1185">Reference proteome</keyword>
<proteinExistence type="predicted"/>
<dbReference type="Proteomes" id="UP001208570">
    <property type="component" value="Unassembled WGS sequence"/>
</dbReference>
<feature type="compositionally biased region" description="Polar residues" evidence="1">
    <location>
        <begin position="1"/>
        <end position="10"/>
    </location>
</feature>
<name>A0AAD9JAQ5_9ANNE</name>
<evidence type="ECO:0000313" key="3">
    <source>
        <dbReference type="Proteomes" id="UP001208570"/>
    </source>
</evidence>
<reference evidence="2" key="1">
    <citation type="journal article" date="2023" name="Mol. Biol. Evol.">
        <title>Third-Generation Sequencing Reveals the Adaptive Role of the Epigenome in Three Deep-Sea Polychaetes.</title>
        <authorList>
            <person name="Perez M."/>
            <person name="Aroh O."/>
            <person name="Sun Y."/>
            <person name="Lan Y."/>
            <person name="Juniper S.K."/>
            <person name="Young C.R."/>
            <person name="Angers B."/>
            <person name="Qian P.Y."/>
        </authorList>
    </citation>
    <scope>NUCLEOTIDE SEQUENCE</scope>
    <source>
        <strain evidence="2">P08H-3</strain>
    </source>
</reference>
<dbReference type="AlphaFoldDB" id="A0AAD9JAQ5"/>
<dbReference type="EMBL" id="JAODUP010000455">
    <property type="protein sequence ID" value="KAK2149369.1"/>
    <property type="molecule type" value="Genomic_DNA"/>
</dbReference>
<comment type="caution">
    <text evidence="2">The sequence shown here is derived from an EMBL/GenBank/DDBJ whole genome shotgun (WGS) entry which is preliminary data.</text>
</comment>
<sequence length="29" mass="3117">MTCSCSNISSRMRKRAITDSDGPTAINTV</sequence>
<feature type="region of interest" description="Disordered" evidence="1">
    <location>
        <begin position="1"/>
        <end position="29"/>
    </location>
</feature>
<gene>
    <name evidence="2" type="ORF">LSH36_456g03015</name>
</gene>
<evidence type="ECO:0000313" key="2">
    <source>
        <dbReference type="EMBL" id="KAK2149369.1"/>
    </source>
</evidence>
<accession>A0AAD9JAQ5</accession>
<evidence type="ECO:0000256" key="1">
    <source>
        <dbReference type="SAM" id="MobiDB-lite"/>
    </source>
</evidence>
<protein>
    <submittedName>
        <fullName evidence="2">Uncharacterized protein</fullName>
    </submittedName>
</protein>
<organism evidence="2 3">
    <name type="scientific">Paralvinella palmiformis</name>
    <dbReference type="NCBI Taxonomy" id="53620"/>
    <lineage>
        <taxon>Eukaryota</taxon>
        <taxon>Metazoa</taxon>
        <taxon>Spiralia</taxon>
        <taxon>Lophotrochozoa</taxon>
        <taxon>Annelida</taxon>
        <taxon>Polychaeta</taxon>
        <taxon>Sedentaria</taxon>
        <taxon>Canalipalpata</taxon>
        <taxon>Terebellida</taxon>
        <taxon>Terebelliformia</taxon>
        <taxon>Alvinellidae</taxon>
        <taxon>Paralvinella</taxon>
    </lineage>
</organism>